<comment type="caution">
    <text evidence="2">The sequence shown here is derived from an EMBL/GenBank/DDBJ whole genome shotgun (WGS) entry which is preliminary data.</text>
</comment>
<sequence>MTSSEKLTTTVSTKGQVTLPSAIRKLRNWGAGTHLQIEDTPQGVLLRPAQAFAPTRPEEVFGVLPHSGVPKTLQDMDASVFAEAQQRHAGD</sequence>
<evidence type="ECO:0000313" key="3">
    <source>
        <dbReference type="Proteomes" id="UP001271780"/>
    </source>
</evidence>
<dbReference type="SMART" id="SM00966">
    <property type="entry name" value="SpoVT_AbrB"/>
    <property type="match status" value="1"/>
</dbReference>
<feature type="domain" description="SpoVT-AbrB" evidence="1">
    <location>
        <begin position="9"/>
        <end position="54"/>
    </location>
</feature>
<dbReference type="NCBIfam" id="TIGR01439">
    <property type="entry name" value="lp_hng_hel_AbrB"/>
    <property type="match status" value="1"/>
</dbReference>
<dbReference type="RefSeq" id="WP_320260382.1">
    <property type="nucleotide sequence ID" value="NZ_JAVIIX010000022.1"/>
</dbReference>
<dbReference type="InterPro" id="IPR037914">
    <property type="entry name" value="SpoVT-AbrB_sf"/>
</dbReference>
<name>A0ABU4XM09_9HYPH</name>
<dbReference type="Proteomes" id="UP001271780">
    <property type="component" value="Unassembled WGS sequence"/>
</dbReference>
<organism evidence="2 3">
    <name type="scientific">Mesorhizobium dulcispinae</name>
    <dbReference type="NCBI Taxonomy" id="3072316"/>
    <lineage>
        <taxon>Bacteria</taxon>
        <taxon>Pseudomonadati</taxon>
        <taxon>Pseudomonadota</taxon>
        <taxon>Alphaproteobacteria</taxon>
        <taxon>Hyphomicrobiales</taxon>
        <taxon>Phyllobacteriaceae</taxon>
        <taxon>Mesorhizobium</taxon>
    </lineage>
</organism>
<evidence type="ECO:0000259" key="1">
    <source>
        <dbReference type="SMART" id="SM00966"/>
    </source>
</evidence>
<dbReference type="EMBL" id="JAVIIZ010000023">
    <property type="protein sequence ID" value="MDX8475786.1"/>
    <property type="molecule type" value="Genomic_DNA"/>
</dbReference>
<dbReference type="SUPFAM" id="SSF89447">
    <property type="entry name" value="AbrB/MazE/MraZ-like"/>
    <property type="match status" value="1"/>
</dbReference>
<gene>
    <name evidence="2" type="ORF">RFM27_27250</name>
</gene>
<keyword evidence="3" id="KW-1185">Reference proteome</keyword>
<reference evidence="2 3" key="1">
    <citation type="submission" date="2023-08" db="EMBL/GenBank/DDBJ databases">
        <title>Implementing the SeqCode for naming new Mesorhizobium species isolated from Vachellia karroo root nodules.</title>
        <authorList>
            <person name="Van Lill M."/>
        </authorList>
    </citation>
    <scope>NUCLEOTIDE SEQUENCE [LARGE SCALE GENOMIC DNA]</scope>
    <source>
        <strain evidence="2 3">VK23A</strain>
    </source>
</reference>
<dbReference type="InterPro" id="IPR007159">
    <property type="entry name" value="SpoVT-AbrB_dom"/>
</dbReference>
<proteinExistence type="predicted"/>
<dbReference type="Gene3D" id="2.10.260.10">
    <property type="match status" value="1"/>
</dbReference>
<evidence type="ECO:0000313" key="2">
    <source>
        <dbReference type="EMBL" id="MDX8475786.1"/>
    </source>
</evidence>
<protein>
    <submittedName>
        <fullName evidence="2">AbrB family transcriptional regulator</fullName>
    </submittedName>
</protein>
<accession>A0ABU4XM09</accession>